<dbReference type="InterPro" id="IPR001646">
    <property type="entry name" value="5peptide_repeat"/>
</dbReference>
<evidence type="ECO:0008006" key="3">
    <source>
        <dbReference type="Google" id="ProtNLM"/>
    </source>
</evidence>
<dbReference type="PANTHER" id="PTHR42999:SF1">
    <property type="entry name" value="PENTAPEPTIDE REPEAT-CONTAINING PROTEIN"/>
    <property type="match status" value="1"/>
</dbReference>
<dbReference type="Pfam" id="PF13599">
    <property type="entry name" value="Pentapeptide_4"/>
    <property type="match status" value="1"/>
</dbReference>
<proteinExistence type="predicted"/>
<accession>A0ABR4YJD4</accession>
<dbReference type="Pfam" id="PF00805">
    <property type="entry name" value="Pentapeptide"/>
    <property type="match status" value="1"/>
</dbReference>
<organism evidence="1 2">
    <name type="scientific">Alistipes inops</name>
    <dbReference type="NCBI Taxonomy" id="1501391"/>
    <lineage>
        <taxon>Bacteria</taxon>
        <taxon>Pseudomonadati</taxon>
        <taxon>Bacteroidota</taxon>
        <taxon>Bacteroidia</taxon>
        <taxon>Bacteroidales</taxon>
        <taxon>Rikenellaceae</taxon>
        <taxon>Alistipes</taxon>
    </lineage>
</organism>
<sequence length="192" mass="21090">MEADIITGRTFGKNEADTLFQEGTVFDKCIFRGGTFTTLLLHGIILLDCRFTGCDFSLSAFANTVMDGVTFSGCKMSGTSFGERNSSHRLSASFTECIFDDAVFLHITADSVFRQCRMHATVFESCILKGVLFDACDMQGSSFTDNDLRSADFLTSSGFTIDPETNRLNGARFSQASLPGLLAKYRIKIENP</sequence>
<dbReference type="RefSeq" id="WP_035473650.1">
    <property type="nucleotide sequence ID" value="NZ_JRGF01000008.1"/>
</dbReference>
<dbReference type="EMBL" id="JRGF01000008">
    <property type="protein sequence ID" value="KHE41853.1"/>
    <property type="molecule type" value="Genomic_DNA"/>
</dbReference>
<dbReference type="Proteomes" id="UP000030889">
    <property type="component" value="Unassembled WGS sequence"/>
</dbReference>
<evidence type="ECO:0000313" key="2">
    <source>
        <dbReference type="Proteomes" id="UP000030889"/>
    </source>
</evidence>
<dbReference type="PANTHER" id="PTHR42999">
    <property type="entry name" value="ANTIBIOTIC RESISTANCE PROTEIN MCBG"/>
    <property type="match status" value="1"/>
</dbReference>
<comment type="caution">
    <text evidence="1">The sequence shown here is derived from an EMBL/GenBank/DDBJ whole genome shotgun (WGS) entry which is preliminary data.</text>
</comment>
<dbReference type="InterPro" id="IPR052949">
    <property type="entry name" value="PA_immunity-related"/>
</dbReference>
<evidence type="ECO:0000313" key="1">
    <source>
        <dbReference type="EMBL" id="KHE41853.1"/>
    </source>
</evidence>
<protein>
    <recommendedName>
        <fullName evidence="3">Pentapeptide repeat-containing protein</fullName>
    </recommendedName>
</protein>
<gene>
    <name evidence="1" type="ORF">LG35_07565</name>
</gene>
<keyword evidence="2" id="KW-1185">Reference proteome</keyword>
<dbReference type="SUPFAM" id="SSF141571">
    <property type="entry name" value="Pentapeptide repeat-like"/>
    <property type="match status" value="1"/>
</dbReference>
<reference evidence="1 2" key="1">
    <citation type="submission" date="2014-09" db="EMBL/GenBank/DDBJ databases">
        <title>Alistipes sp. 627, sp. nov., a novel member of the family Rikenellaceae isolated from human faeces.</title>
        <authorList>
            <person name="Shkoporov A.N."/>
            <person name="Chaplin A.V."/>
            <person name="Motuzova O.V."/>
            <person name="Kafarskaia L.I."/>
            <person name="Khokhlova E.V."/>
            <person name="Efimov B.A."/>
        </authorList>
    </citation>
    <scope>NUCLEOTIDE SEQUENCE [LARGE SCALE GENOMIC DNA]</scope>
    <source>
        <strain evidence="1 2">627</strain>
    </source>
</reference>
<name>A0ABR4YJD4_9BACT</name>
<dbReference type="Gene3D" id="2.160.20.80">
    <property type="entry name" value="E3 ubiquitin-protein ligase SopA"/>
    <property type="match status" value="1"/>
</dbReference>